<dbReference type="Proteomes" id="UP001430953">
    <property type="component" value="Unassembled WGS sequence"/>
</dbReference>
<proteinExistence type="predicted"/>
<protein>
    <submittedName>
        <fullName evidence="1">Uncharacterized protein</fullName>
    </submittedName>
</protein>
<gene>
    <name evidence="1" type="ORF">PUN28_010554</name>
</gene>
<accession>A0AAW2FJ57</accession>
<dbReference type="EMBL" id="JADYXP020000010">
    <property type="protein sequence ID" value="KAL0115054.1"/>
    <property type="molecule type" value="Genomic_DNA"/>
</dbReference>
<keyword evidence="2" id="KW-1185">Reference proteome</keyword>
<reference evidence="1 2" key="1">
    <citation type="submission" date="2023-03" db="EMBL/GenBank/DDBJ databases">
        <title>High recombination rates correlate with genetic variation in Cardiocondyla obscurior ants.</title>
        <authorList>
            <person name="Errbii M."/>
        </authorList>
    </citation>
    <scope>NUCLEOTIDE SEQUENCE [LARGE SCALE GENOMIC DNA]</scope>
    <source>
        <strain evidence="1">Alpha-2009</strain>
        <tissue evidence="1">Whole body</tissue>
    </source>
</reference>
<comment type="caution">
    <text evidence="1">The sequence shown here is derived from an EMBL/GenBank/DDBJ whole genome shotgun (WGS) entry which is preliminary data.</text>
</comment>
<name>A0AAW2FJ57_9HYME</name>
<evidence type="ECO:0000313" key="2">
    <source>
        <dbReference type="Proteomes" id="UP001430953"/>
    </source>
</evidence>
<organism evidence="1 2">
    <name type="scientific">Cardiocondyla obscurior</name>
    <dbReference type="NCBI Taxonomy" id="286306"/>
    <lineage>
        <taxon>Eukaryota</taxon>
        <taxon>Metazoa</taxon>
        <taxon>Ecdysozoa</taxon>
        <taxon>Arthropoda</taxon>
        <taxon>Hexapoda</taxon>
        <taxon>Insecta</taxon>
        <taxon>Pterygota</taxon>
        <taxon>Neoptera</taxon>
        <taxon>Endopterygota</taxon>
        <taxon>Hymenoptera</taxon>
        <taxon>Apocrita</taxon>
        <taxon>Aculeata</taxon>
        <taxon>Formicoidea</taxon>
        <taxon>Formicidae</taxon>
        <taxon>Myrmicinae</taxon>
        <taxon>Cardiocondyla</taxon>
    </lineage>
</organism>
<evidence type="ECO:0000313" key="1">
    <source>
        <dbReference type="EMBL" id="KAL0115054.1"/>
    </source>
</evidence>
<sequence>MKARKNFQIWTIWTTNFTHDVSVVSSSGSVNKHSKSAAFRRPQGRNGIILRFPLKTVHFRFPARPRYTVYKCRNSWHEIRSELRGIANIREIS</sequence>
<dbReference type="AlphaFoldDB" id="A0AAW2FJ57"/>